<reference evidence="1 2" key="1">
    <citation type="submission" date="2020-09" db="EMBL/GenBank/DDBJ databases">
        <title>Sinomicrobium weinanense sp. nov., a halophilic bacteria isolated from saline-alkali soil.</title>
        <authorList>
            <person name="Wu P."/>
            <person name="Ren H."/>
            <person name="Mei Y."/>
            <person name="Liang Y."/>
            <person name="Chen Z."/>
        </authorList>
    </citation>
    <scope>NUCLEOTIDE SEQUENCE [LARGE SCALE GENOMIC DNA]</scope>
    <source>
        <strain evidence="1 2">FJxs</strain>
    </source>
</reference>
<comment type="caution">
    <text evidence="1">The sequence shown here is derived from an EMBL/GenBank/DDBJ whole genome shotgun (WGS) entry which is preliminary data.</text>
</comment>
<dbReference type="EMBL" id="JACVDC010000008">
    <property type="protein sequence ID" value="MBC9795271.1"/>
    <property type="molecule type" value="Genomic_DNA"/>
</dbReference>
<sequence>MRQIIIIFIMAGFMSCTSQNQMEKYDWLPSVCAPKNYPAEVVSGYFNFSEGTSLYIPDGRLLKNGWGKPGSMHVTGDDLKAVPESMDIVWASYTEKQFYTGHFTLPKEKMEALFKKGFTDRLKKQSTYTRISVGVAPGGMVAVWLLGGGKTVEVARFQAEKTREVSKETFIPHAEMSVEEYVEHVYSTKISEEIKNQPLPFDLWDTYRERYTWHPQMEFQDKETLTTILIRYYNGEGLHTEGGNPEITKDEKRALPKRFRLEWQDQSGQKYGAKVIFEEEEIFKIYKKVFKENKEDRATLIIRVKEDNTALQLLLKGQQEEIPITKAEIRVYPVSDDW</sequence>
<dbReference type="PROSITE" id="PS51257">
    <property type="entry name" value="PROKAR_LIPOPROTEIN"/>
    <property type="match status" value="1"/>
</dbReference>
<evidence type="ECO:0000313" key="1">
    <source>
        <dbReference type="EMBL" id="MBC9795271.1"/>
    </source>
</evidence>
<dbReference type="AlphaFoldDB" id="A0A926JQ24"/>
<dbReference type="RefSeq" id="WP_187964425.1">
    <property type="nucleotide sequence ID" value="NZ_JACVDC010000008.1"/>
</dbReference>
<keyword evidence="2" id="KW-1185">Reference proteome</keyword>
<protein>
    <submittedName>
        <fullName evidence="1">DUF2931 family protein</fullName>
    </submittedName>
</protein>
<organism evidence="1 2">
    <name type="scientific">Sinomicrobium weinanense</name>
    <dbReference type="NCBI Taxonomy" id="2842200"/>
    <lineage>
        <taxon>Bacteria</taxon>
        <taxon>Pseudomonadati</taxon>
        <taxon>Bacteroidota</taxon>
        <taxon>Flavobacteriia</taxon>
        <taxon>Flavobacteriales</taxon>
        <taxon>Flavobacteriaceae</taxon>
        <taxon>Sinomicrobium</taxon>
    </lineage>
</organism>
<dbReference type="Proteomes" id="UP000653730">
    <property type="component" value="Unassembled WGS sequence"/>
</dbReference>
<name>A0A926JQ24_9FLAO</name>
<accession>A0A926JQ24</accession>
<dbReference type="InterPro" id="IPR021326">
    <property type="entry name" value="DUF2931"/>
</dbReference>
<proteinExistence type="predicted"/>
<evidence type="ECO:0000313" key="2">
    <source>
        <dbReference type="Proteomes" id="UP000653730"/>
    </source>
</evidence>
<gene>
    <name evidence="1" type="ORF">IBL28_04785</name>
</gene>
<dbReference type="Pfam" id="PF11153">
    <property type="entry name" value="DUF2931"/>
    <property type="match status" value="1"/>
</dbReference>